<dbReference type="RefSeq" id="WP_155037013.1">
    <property type="nucleotide sequence ID" value="NZ_JBHTIG010000054.1"/>
</dbReference>
<keyword evidence="3" id="KW-1185">Reference proteome</keyword>
<protein>
    <recommendedName>
        <fullName evidence="4">Tetratricopeptide repeat protein</fullName>
    </recommendedName>
</protein>
<dbReference type="OrthoDB" id="1251509at2"/>
<dbReference type="Gene3D" id="1.25.40.10">
    <property type="entry name" value="Tetratricopeptide repeat domain"/>
    <property type="match status" value="1"/>
</dbReference>
<evidence type="ECO:0000313" key="2">
    <source>
        <dbReference type="EMBL" id="MTH31047.1"/>
    </source>
</evidence>
<comment type="caution">
    <text evidence="2">The sequence shown here is derived from an EMBL/GenBank/DDBJ whole genome shotgun (WGS) entry which is preliminary data.</text>
</comment>
<gene>
    <name evidence="2" type="ORF">GJV77_14330</name>
</gene>
<evidence type="ECO:0008006" key="4">
    <source>
        <dbReference type="Google" id="ProtNLM"/>
    </source>
</evidence>
<evidence type="ECO:0000313" key="3">
    <source>
        <dbReference type="Proteomes" id="UP000488936"/>
    </source>
</evidence>
<dbReference type="SUPFAM" id="SSF48452">
    <property type="entry name" value="TPR-like"/>
    <property type="match status" value="1"/>
</dbReference>
<dbReference type="InterPro" id="IPR011990">
    <property type="entry name" value="TPR-like_helical_dom_sf"/>
</dbReference>
<dbReference type="AlphaFoldDB" id="A0A7K1GQA6"/>
<sequence>MFKFQFYIIFVFSVFSCFSAIGQDIDDVYRIEHYKFICPSEDVSIHELYDIGIRALNSDEHTSLAGKAFYQIIQKDKHLCDAYFFTGVALTRQDKHKAAVSYYYYADSLANGISDKFKEELAESALRVSNIGLARKKYEELVITFPEKPSGYYGIGLTSTSIGDYELGISNLILAEEKYIQNNTWTLQRKSEVNLIRGILYTQLQQYKNAVESFELSEEMFGELTDYLANYAWSTYNLFLLTRKNQYKEQCINTLIKLKNRKEIKQDFLDKFQFSE</sequence>
<keyword evidence="1" id="KW-0732">Signal</keyword>
<dbReference type="PROSITE" id="PS51257">
    <property type="entry name" value="PROKAR_LIPOPROTEIN"/>
    <property type="match status" value="1"/>
</dbReference>
<dbReference type="EMBL" id="WMJY01000062">
    <property type="protein sequence ID" value="MTH31047.1"/>
    <property type="molecule type" value="Genomic_DNA"/>
</dbReference>
<name>A0A7K1GQA6_9FLAO</name>
<reference evidence="2 3" key="1">
    <citation type="journal article" date="2006" name="Int. J. Syst. Evol. Microbiol.">
        <title>Myroides pelagicus sp. nov., isolated from seawater in Thailand.</title>
        <authorList>
            <person name="Yoon J."/>
            <person name="Maneerat S."/>
            <person name="Kawai F."/>
            <person name="Yokota A."/>
        </authorList>
    </citation>
    <scope>NUCLEOTIDE SEQUENCE [LARGE SCALE GENOMIC DNA]</scope>
    <source>
        <strain evidence="2 3">SM1T</strain>
    </source>
</reference>
<feature type="signal peptide" evidence="1">
    <location>
        <begin position="1"/>
        <end position="22"/>
    </location>
</feature>
<proteinExistence type="predicted"/>
<evidence type="ECO:0000256" key="1">
    <source>
        <dbReference type="SAM" id="SignalP"/>
    </source>
</evidence>
<organism evidence="2 3">
    <name type="scientific">Myroides pelagicus</name>
    <dbReference type="NCBI Taxonomy" id="270914"/>
    <lineage>
        <taxon>Bacteria</taxon>
        <taxon>Pseudomonadati</taxon>
        <taxon>Bacteroidota</taxon>
        <taxon>Flavobacteriia</taxon>
        <taxon>Flavobacteriales</taxon>
        <taxon>Flavobacteriaceae</taxon>
        <taxon>Myroides</taxon>
    </lineage>
</organism>
<accession>A0A7K1GQA6</accession>
<dbReference type="Proteomes" id="UP000488936">
    <property type="component" value="Unassembled WGS sequence"/>
</dbReference>
<feature type="chain" id="PRO_5029727803" description="Tetratricopeptide repeat protein" evidence="1">
    <location>
        <begin position="23"/>
        <end position="276"/>
    </location>
</feature>